<dbReference type="GO" id="GO:0002949">
    <property type="term" value="P:tRNA threonylcarbamoyladenosine modification"/>
    <property type="evidence" value="ECO:0007669"/>
    <property type="project" value="InterPro"/>
</dbReference>
<accession>A0A0X8FBS7</accession>
<evidence type="ECO:0000313" key="4">
    <source>
        <dbReference type="Proteomes" id="UP000069912"/>
    </source>
</evidence>
<dbReference type="GO" id="GO:0016740">
    <property type="term" value="F:transferase activity"/>
    <property type="evidence" value="ECO:0007669"/>
    <property type="project" value="UniProtKB-KW"/>
</dbReference>
<dbReference type="AlphaFoldDB" id="A0A0X8FBS7"/>
<dbReference type="Pfam" id="PF00814">
    <property type="entry name" value="TsaD"/>
    <property type="match status" value="1"/>
</dbReference>
<dbReference type="PANTHER" id="PTHR11735:SF11">
    <property type="entry name" value="TRNA THREONYLCARBAMOYLADENOSINE BIOSYNTHESIS PROTEIN TSAB"/>
    <property type="match status" value="1"/>
</dbReference>
<sequence length="244" mass="27160">MRFLAIDSATLSLSLALLEDQTLISEITTNTKIKHSTQLLPLVQTMMETVAWRPEDLEGVIVSKGPGSYTGLRIGVTVAKVLASTLGIPLYSVPSLLALAANVRAQKALVLPFFDARRQTVFAAAYLKDGQAWTALEEVKHGAFSDCLAAWEDRLDDYDQVYFISPDLASYEEALAPILFRHDHCHLAAPEDRLIYAHKMVQLPLTLEDVDTFLPDYAKLAEAEENWREKNPGHDGETYVERAD</sequence>
<dbReference type="KEGG" id="asan:AWM72_05425"/>
<dbReference type="GeneID" id="92903505"/>
<evidence type="ECO:0000313" key="2">
    <source>
        <dbReference type="EMBL" id="AMB94234.1"/>
    </source>
</evidence>
<organism evidence="2 4">
    <name type="scientific">Aerococcus sanguinicola</name>
    <dbReference type="NCBI Taxonomy" id="119206"/>
    <lineage>
        <taxon>Bacteria</taxon>
        <taxon>Bacillati</taxon>
        <taxon>Bacillota</taxon>
        <taxon>Bacilli</taxon>
        <taxon>Lactobacillales</taxon>
        <taxon>Aerococcaceae</taxon>
        <taxon>Aerococcus</taxon>
    </lineage>
</organism>
<dbReference type="NCBIfam" id="TIGR03725">
    <property type="entry name" value="T6A_YeaZ"/>
    <property type="match status" value="1"/>
</dbReference>
<dbReference type="InterPro" id="IPR043129">
    <property type="entry name" value="ATPase_NBD"/>
</dbReference>
<dbReference type="GO" id="GO:0005829">
    <property type="term" value="C:cytosol"/>
    <property type="evidence" value="ECO:0007669"/>
    <property type="project" value="TreeGrafter"/>
</dbReference>
<protein>
    <submittedName>
        <fullName evidence="3">tRNA (Adenosine(37)-N6)-threonylcarbamoyltransferase complex dimerization subunit type 1 TsaB</fullName>
    </submittedName>
</protein>
<proteinExistence type="predicted"/>
<dbReference type="Gene3D" id="3.30.420.40">
    <property type="match status" value="2"/>
</dbReference>
<keyword evidence="3" id="KW-0808">Transferase</keyword>
<evidence type="ECO:0000313" key="3">
    <source>
        <dbReference type="EMBL" id="PKZ22411.1"/>
    </source>
</evidence>
<dbReference type="RefSeq" id="WP_067974439.1">
    <property type="nucleotide sequence ID" value="NZ_CAJHKM010000001.1"/>
</dbReference>
<dbReference type="CDD" id="cd24032">
    <property type="entry name" value="ASKHA_NBD_TsaB"/>
    <property type="match status" value="1"/>
</dbReference>
<dbReference type="Proteomes" id="UP000069912">
    <property type="component" value="Chromosome"/>
</dbReference>
<evidence type="ECO:0000313" key="5">
    <source>
        <dbReference type="Proteomes" id="UP000234239"/>
    </source>
</evidence>
<dbReference type="PANTHER" id="PTHR11735">
    <property type="entry name" value="TRNA N6-ADENOSINE THREONYLCARBAMOYLTRANSFERASE"/>
    <property type="match status" value="1"/>
</dbReference>
<dbReference type="EMBL" id="PKGY01000002">
    <property type="protein sequence ID" value="PKZ22411.1"/>
    <property type="molecule type" value="Genomic_DNA"/>
</dbReference>
<reference evidence="3 5" key="3">
    <citation type="submission" date="2017-12" db="EMBL/GenBank/DDBJ databases">
        <title>Phylogenetic diversity of female urinary microbiome.</title>
        <authorList>
            <person name="Thomas-White K."/>
            <person name="Wolfe A.J."/>
        </authorList>
    </citation>
    <scope>NUCLEOTIDE SEQUENCE [LARGE SCALE GENOMIC DNA]</scope>
    <source>
        <strain evidence="3 5">UMB0139</strain>
    </source>
</reference>
<name>A0A0X8FBS7_9LACT</name>
<dbReference type="InterPro" id="IPR000905">
    <property type="entry name" value="Gcp-like_dom"/>
</dbReference>
<dbReference type="InterPro" id="IPR022496">
    <property type="entry name" value="T6A_TsaB"/>
</dbReference>
<dbReference type="OrthoDB" id="9784166at2"/>
<evidence type="ECO:0000259" key="1">
    <source>
        <dbReference type="Pfam" id="PF00814"/>
    </source>
</evidence>
<reference evidence="4" key="2">
    <citation type="submission" date="2016-01" db="EMBL/GenBank/DDBJ databases">
        <title>Six Aerococcus type strain genome sequencing and assembly using PacBio and Illumina Hiseq.</title>
        <authorList>
            <person name="Carkaci D."/>
            <person name="Dargis R."/>
            <person name="Nielsen X.C."/>
            <person name="Skovgaard O."/>
            <person name="Fuursted K."/>
            <person name="Christensen J.J."/>
        </authorList>
    </citation>
    <scope>NUCLEOTIDE SEQUENCE [LARGE SCALE GENOMIC DNA]</scope>
    <source>
        <strain evidence="4">CCUG43001</strain>
    </source>
</reference>
<feature type="domain" description="Gcp-like" evidence="1">
    <location>
        <begin position="26"/>
        <end position="137"/>
    </location>
</feature>
<gene>
    <name evidence="3" type="primary">tsaB</name>
    <name evidence="2" type="ORF">AWM72_05425</name>
    <name evidence="3" type="ORF">CYJ28_04660</name>
</gene>
<keyword evidence="4" id="KW-1185">Reference proteome</keyword>
<reference evidence="2 4" key="1">
    <citation type="journal article" date="2016" name="Genome Announc.">
        <title>Complete Genome Sequences of Aerococcus christensenii CCUG 28831T, Aerococcus sanguinicola CCUG 43001T, Aerococcus urinae CCUG 36881T, Aerococcus urinaeequi CCUG 28094T, Aerococcus urinaehominis CCUG 42038 BT, and Aerococcus viridans CCUG 4311T.</title>
        <authorList>
            <person name="Carkaci D."/>
            <person name="Dargis R."/>
            <person name="Nielsen X.C."/>
            <person name="Skovgaard O."/>
            <person name="Fuursted K."/>
            <person name="Christensen J.J."/>
        </authorList>
    </citation>
    <scope>NUCLEOTIDE SEQUENCE [LARGE SCALE GENOMIC DNA]</scope>
    <source>
        <strain evidence="2 4">CCUG43001</strain>
    </source>
</reference>
<dbReference type="Proteomes" id="UP000234239">
    <property type="component" value="Unassembled WGS sequence"/>
</dbReference>
<dbReference type="EMBL" id="CP014160">
    <property type="protein sequence ID" value="AMB94234.1"/>
    <property type="molecule type" value="Genomic_DNA"/>
</dbReference>
<dbReference type="SUPFAM" id="SSF53067">
    <property type="entry name" value="Actin-like ATPase domain"/>
    <property type="match status" value="2"/>
</dbReference>